<accession>A0ACB0ZHH3</accession>
<proteinExistence type="predicted"/>
<comment type="caution">
    <text evidence="1">The sequence shown here is derived from an EMBL/GenBank/DDBJ whole genome shotgun (WGS) entry which is preliminary data.</text>
</comment>
<name>A0ACB0ZHH3_MELEN</name>
<evidence type="ECO:0000313" key="2">
    <source>
        <dbReference type="Proteomes" id="UP001497535"/>
    </source>
</evidence>
<organism evidence="1 2">
    <name type="scientific">Meloidogyne enterolobii</name>
    <name type="common">Root-knot nematode worm</name>
    <name type="synonym">Meloidogyne mayaguensis</name>
    <dbReference type="NCBI Taxonomy" id="390850"/>
    <lineage>
        <taxon>Eukaryota</taxon>
        <taxon>Metazoa</taxon>
        <taxon>Ecdysozoa</taxon>
        <taxon>Nematoda</taxon>
        <taxon>Chromadorea</taxon>
        <taxon>Rhabditida</taxon>
        <taxon>Tylenchina</taxon>
        <taxon>Tylenchomorpha</taxon>
        <taxon>Tylenchoidea</taxon>
        <taxon>Meloidogynidae</taxon>
        <taxon>Meloidogyninae</taxon>
        <taxon>Meloidogyne</taxon>
    </lineage>
</organism>
<sequence length="122" mass="13559">METEQTEIVIIGHVDSSKSTVISHLIYKMGKLGLKTTMKFKETTGITDPIKLVEGLFCFFINFSKKLAINGDCAVLIVDSGIGLNYMDKIFYNMGAMHIASMNNVKQLIVACNKVVNHPFLK</sequence>
<reference evidence="1" key="1">
    <citation type="submission" date="2023-11" db="EMBL/GenBank/DDBJ databases">
        <authorList>
            <person name="Poullet M."/>
        </authorList>
    </citation>
    <scope>NUCLEOTIDE SEQUENCE</scope>
    <source>
        <strain evidence="1">E1834</strain>
    </source>
</reference>
<keyword evidence="2" id="KW-1185">Reference proteome</keyword>
<protein>
    <submittedName>
        <fullName evidence="1">Uncharacterized protein</fullName>
    </submittedName>
</protein>
<evidence type="ECO:0000313" key="1">
    <source>
        <dbReference type="EMBL" id="CAK5077812.1"/>
    </source>
</evidence>
<gene>
    <name evidence="1" type="ORF">MENTE1834_LOCUS24765</name>
</gene>
<dbReference type="Proteomes" id="UP001497535">
    <property type="component" value="Unassembled WGS sequence"/>
</dbReference>
<dbReference type="EMBL" id="CAVMJV010000033">
    <property type="protein sequence ID" value="CAK5077812.1"/>
    <property type="molecule type" value="Genomic_DNA"/>
</dbReference>